<dbReference type="FunCoup" id="A0A1V9XWP8">
    <property type="interactions" value="715"/>
</dbReference>
<evidence type="ECO:0000256" key="4">
    <source>
        <dbReference type="ARBA" id="ARBA00023136"/>
    </source>
</evidence>
<evidence type="ECO:0000259" key="7">
    <source>
        <dbReference type="PROSITE" id="PS50053"/>
    </source>
</evidence>
<dbReference type="Proteomes" id="UP000192247">
    <property type="component" value="Unassembled WGS sequence"/>
</dbReference>
<sequence>MPDPASPETASSTPETFKTEDQLVVVVRAPNQETQDFRVECPETWSVLRLKEHLQQSYQGNPMPTDQKLIYSGQLLDDNSILREVIRQDGSCSQHTVHLVCRPPQGSQMNDGPSGNRSRPPNAGQRLQDEVVQQRVLGASGVAAEAMNELRYRGPMIQYEMASLRPDIYSAHVLALQSMYAQYYQQLLAHQQALILGSNPASSIQYNFNPSAFQSAEQQQQQLFAQMAAIASGSSQGQLNNNNFPGLQQQQVQQQVNNNNNNFNNNNVINQRANDEDGNGAWGNANRDWLDFMYVAIRAVIFATFVYFYSSLERFVLVTGLGMLLYLYQQGLLGLPNIQPQAAPQQPVQGVPVVQPQAQQQAQPQQPLAVPPANVPPPLVADRDGAHVNNNNPAAAQQQREDIERLQAAMDGNNPRAMAGDAPPMAPGSNVARPQSPLAAAASLLRAFLVSLIPDHNNPQ</sequence>
<dbReference type="OrthoDB" id="21589at2759"/>
<dbReference type="Gene3D" id="3.10.20.90">
    <property type="entry name" value="Phosphatidylinositol 3-kinase Catalytic Subunit, Chain A, domain 1"/>
    <property type="match status" value="1"/>
</dbReference>
<dbReference type="Pfam" id="PF00240">
    <property type="entry name" value="ubiquitin"/>
    <property type="match status" value="1"/>
</dbReference>
<keyword evidence="4" id="KW-0472">Membrane</keyword>
<dbReference type="PANTHER" id="PTHR12943:SF27">
    <property type="entry name" value="HOMOCYSTEINE-INDUCED ENDOPLASMIC RETICULUM PROTEIN, ISOFORM A"/>
    <property type="match status" value="1"/>
</dbReference>
<keyword evidence="3" id="KW-1133">Transmembrane helix</keyword>
<dbReference type="STRING" id="418985.A0A1V9XWP8"/>
<dbReference type="AlphaFoldDB" id="A0A1V9XWP8"/>
<keyword evidence="9" id="KW-1185">Reference proteome</keyword>
<dbReference type="GO" id="GO:0030968">
    <property type="term" value="P:endoplasmic reticulum unfolded protein response"/>
    <property type="evidence" value="ECO:0007669"/>
    <property type="project" value="TreeGrafter"/>
</dbReference>
<keyword evidence="2" id="KW-0812">Transmembrane</keyword>
<dbReference type="InterPro" id="IPR039751">
    <property type="entry name" value="HERPUD1/2"/>
</dbReference>
<dbReference type="InterPro" id="IPR029071">
    <property type="entry name" value="Ubiquitin-like_domsf"/>
</dbReference>
<reference evidence="8" key="1">
    <citation type="journal article" date="2017" name="Gigascience">
        <title>Draft genome of the honey bee ectoparasitic mite, Tropilaelaps mercedesae, is shaped by the parasitic life history.</title>
        <authorList>
            <person name="Dong X."/>
            <person name="Armstrong S.D."/>
            <person name="Xia D."/>
            <person name="Makepeace B.L."/>
            <person name="Darby A.C."/>
            <person name="Kadowaki T."/>
        </authorList>
    </citation>
    <scope>NUCLEOTIDE SEQUENCE [LARGE SCALE GENOMIC DNA]</scope>
    <source>
        <strain evidence="8">Wuxi-XJTLU</strain>
    </source>
</reference>
<dbReference type="InParanoid" id="A0A1V9XWP8"/>
<evidence type="ECO:0000256" key="5">
    <source>
        <dbReference type="ARBA" id="ARBA00023230"/>
    </source>
</evidence>
<gene>
    <name evidence="8" type="ORF">BIW11_06766</name>
</gene>
<evidence type="ECO:0000256" key="6">
    <source>
        <dbReference type="SAM" id="MobiDB-lite"/>
    </source>
</evidence>
<evidence type="ECO:0000256" key="3">
    <source>
        <dbReference type="ARBA" id="ARBA00022989"/>
    </source>
</evidence>
<dbReference type="CDD" id="cd01790">
    <property type="entry name" value="Ubl_HERP"/>
    <property type="match status" value="1"/>
</dbReference>
<proteinExistence type="predicted"/>
<dbReference type="PROSITE" id="PS50053">
    <property type="entry name" value="UBIQUITIN_2"/>
    <property type="match status" value="1"/>
</dbReference>
<comment type="subcellular location">
    <subcellularLocation>
        <location evidence="1">Membrane</location>
    </subcellularLocation>
</comment>
<feature type="region of interest" description="Disordered" evidence="6">
    <location>
        <begin position="413"/>
        <end position="433"/>
    </location>
</feature>
<feature type="compositionally biased region" description="Low complexity" evidence="6">
    <location>
        <begin position="349"/>
        <end position="368"/>
    </location>
</feature>
<feature type="region of interest" description="Disordered" evidence="6">
    <location>
        <begin position="101"/>
        <end position="126"/>
    </location>
</feature>
<keyword evidence="5" id="KW-0834">Unfolded protein response</keyword>
<protein>
    <submittedName>
        <fullName evidence="8">Homocysteine-responsive endoplasmic reticulum-resident ubiquitin domain member 2 protein-like</fullName>
    </submittedName>
</protein>
<comment type="caution">
    <text evidence="8">The sequence shown here is derived from an EMBL/GenBank/DDBJ whole genome shotgun (WGS) entry which is preliminary data.</text>
</comment>
<evidence type="ECO:0000256" key="1">
    <source>
        <dbReference type="ARBA" id="ARBA00004370"/>
    </source>
</evidence>
<feature type="compositionally biased region" description="Low complexity" evidence="6">
    <location>
        <begin position="389"/>
        <end position="398"/>
    </location>
</feature>
<name>A0A1V9XWP8_9ACAR</name>
<feature type="compositionally biased region" description="Polar residues" evidence="6">
    <location>
        <begin position="105"/>
        <end position="119"/>
    </location>
</feature>
<feature type="region of interest" description="Disordered" evidence="6">
    <location>
        <begin position="349"/>
        <end position="400"/>
    </location>
</feature>
<evidence type="ECO:0000313" key="9">
    <source>
        <dbReference type="Proteomes" id="UP000192247"/>
    </source>
</evidence>
<evidence type="ECO:0000256" key="2">
    <source>
        <dbReference type="ARBA" id="ARBA00022692"/>
    </source>
</evidence>
<dbReference type="FunFam" id="3.10.20.90:FF:000046">
    <property type="entry name" value="Homocysteine-responsive endoplasmic reticulum-resident ubiquitin-like domain member 2 protein"/>
    <property type="match status" value="1"/>
</dbReference>
<accession>A0A1V9XWP8</accession>
<dbReference type="EMBL" id="MNPL01002896">
    <property type="protein sequence ID" value="OQR77899.1"/>
    <property type="molecule type" value="Genomic_DNA"/>
</dbReference>
<organism evidence="8 9">
    <name type="scientific">Tropilaelaps mercedesae</name>
    <dbReference type="NCBI Taxonomy" id="418985"/>
    <lineage>
        <taxon>Eukaryota</taxon>
        <taxon>Metazoa</taxon>
        <taxon>Ecdysozoa</taxon>
        <taxon>Arthropoda</taxon>
        <taxon>Chelicerata</taxon>
        <taxon>Arachnida</taxon>
        <taxon>Acari</taxon>
        <taxon>Parasitiformes</taxon>
        <taxon>Mesostigmata</taxon>
        <taxon>Gamasina</taxon>
        <taxon>Dermanyssoidea</taxon>
        <taxon>Laelapidae</taxon>
        <taxon>Tropilaelaps</taxon>
    </lineage>
</organism>
<feature type="domain" description="Ubiquitin-like" evidence="7">
    <location>
        <begin position="23"/>
        <end position="106"/>
    </location>
</feature>
<dbReference type="PANTHER" id="PTHR12943">
    <property type="entry name" value="HOMOCYSTEINE-RESPONSIVE ENDOPLASMIC RETICULUM-RESIDENT UNIQUITIN-LIKE DOMAIN HERPUD PROTEIN FAMILY MEMBER"/>
    <property type="match status" value="1"/>
</dbReference>
<feature type="compositionally biased region" description="Pro residues" evidence="6">
    <location>
        <begin position="369"/>
        <end position="379"/>
    </location>
</feature>
<dbReference type="InterPro" id="IPR000626">
    <property type="entry name" value="Ubiquitin-like_dom"/>
</dbReference>
<evidence type="ECO:0000313" key="8">
    <source>
        <dbReference type="EMBL" id="OQR77899.1"/>
    </source>
</evidence>
<dbReference type="SMART" id="SM00213">
    <property type="entry name" value="UBQ"/>
    <property type="match status" value="1"/>
</dbReference>
<dbReference type="GO" id="GO:0016020">
    <property type="term" value="C:membrane"/>
    <property type="evidence" value="ECO:0007669"/>
    <property type="project" value="UniProtKB-SubCell"/>
</dbReference>
<dbReference type="SUPFAM" id="SSF54236">
    <property type="entry name" value="Ubiquitin-like"/>
    <property type="match status" value="1"/>
</dbReference>